<dbReference type="EMBL" id="QKZQ01000055">
    <property type="protein sequence ID" value="PZX35798.1"/>
    <property type="molecule type" value="Genomic_DNA"/>
</dbReference>
<organism evidence="1 2">
    <name type="scientific">Roseinatronobacter thiooxidans</name>
    <dbReference type="NCBI Taxonomy" id="121821"/>
    <lineage>
        <taxon>Bacteria</taxon>
        <taxon>Pseudomonadati</taxon>
        <taxon>Pseudomonadota</taxon>
        <taxon>Alphaproteobacteria</taxon>
        <taxon>Rhodobacterales</taxon>
        <taxon>Paracoccaceae</taxon>
        <taxon>Roseinatronobacter</taxon>
    </lineage>
</organism>
<evidence type="ECO:0000313" key="2">
    <source>
        <dbReference type="Proteomes" id="UP000249364"/>
    </source>
</evidence>
<dbReference type="Proteomes" id="UP000249364">
    <property type="component" value="Unassembled WGS sequence"/>
</dbReference>
<accession>A0A2W7PHQ5</accession>
<dbReference type="AlphaFoldDB" id="A0A2W7PHQ5"/>
<sequence>LMIAVKPLYHRNYSGKAGRSVMGMRKVGDGTETTVEQALIRGLDTA</sequence>
<gene>
    <name evidence="1" type="ORF">LY56_03595</name>
</gene>
<proteinExistence type="predicted"/>
<name>A0A2W7PHQ5_9RHOB</name>
<keyword evidence="2" id="KW-1185">Reference proteome</keyword>
<reference evidence="1 2" key="1">
    <citation type="submission" date="2018-06" db="EMBL/GenBank/DDBJ databases">
        <title>Genomic Encyclopedia of Archaeal and Bacterial Type Strains, Phase II (KMG-II): from individual species to whole genera.</title>
        <authorList>
            <person name="Goeker M."/>
        </authorList>
    </citation>
    <scope>NUCLEOTIDE SEQUENCE [LARGE SCALE GENOMIC DNA]</scope>
    <source>
        <strain evidence="1 2">DSM 13087</strain>
    </source>
</reference>
<protein>
    <submittedName>
        <fullName evidence="1">Uncharacterized protein</fullName>
    </submittedName>
</protein>
<comment type="caution">
    <text evidence="1">The sequence shown here is derived from an EMBL/GenBank/DDBJ whole genome shotgun (WGS) entry which is preliminary data.</text>
</comment>
<feature type="non-terminal residue" evidence="1">
    <location>
        <position position="1"/>
    </location>
</feature>
<evidence type="ECO:0000313" key="1">
    <source>
        <dbReference type="EMBL" id="PZX35798.1"/>
    </source>
</evidence>